<dbReference type="GO" id="GO:0005634">
    <property type="term" value="C:nucleus"/>
    <property type="evidence" value="ECO:0007669"/>
    <property type="project" value="TreeGrafter"/>
</dbReference>
<gene>
    <name evidence="8" type="ORF">AB1Y20_022017</name>
</gene>
<dbReference type="InterPro" id="IPR007111">
    <property type="entry name" value="NACHT_NTPase"/>
</dbReference>
<dbReference type="PANTHER" id="PTHR24113">
    <property type="entry name" value="RAN GTPASE-ACTIVATING PROTEIN 1"/>
    <property type="match status" value="1"/>
</dbReference>
<dbReference type="SUPFAM" id="SSF52047">
    <property type="entry name" value="RNI-like"/>
    <property type="match status" value="3"/>
</dbReference>
<evidence type="ECO:0000256" key="5">
    <source>
        <dbReference type="ARBA" id="ARBA00022840"/>
    </source>
</evidence>
<accession>A0AB34JIE2</accession>
<feature type="compositionally biased region" description="Basic and acidic residues" evidence="6">
    <location>
        <begin position="217"/>
        <end position="227"/>
    </location>
</feature>
<dbReference type="EMBL" id="JBGBPQ010000008">
    <property type="protein sequence ID" value="KAL1520434.1"/>
    <property type="molecule type" value="Genomic_DNA"/>
</dbReference>
<dbReference type="InterPro" id="IPR001611">
    <property type="entry name" value="Leu-rich_rpt"/>
</dbReference>
<dbReference type="InterPro" id="IPR027038">
    <property type="entry name" value="RanGap"/>
</dbReference>
<dbReference type="SMART" id="SM00368">
    <property type="entry name" value="LRR_RI"/>
    <property type="match status" value="11"/>
</dbReference>
<keyword evidence="9" id="KW-1185">Reference proteome</keyword>
<evidence type="ECO:0000256" key="3">
    <source>
        <dbReference type="ARBA" id="ARBA00022737"/>
    </source>
</evidence>
<dbReference type="GO" id="GO:0005829">
    <property type="term" value="C:cytosol"/>
    <property type="evidence" value="ECO:0007669"/>
    <property type="project" value="TreeGrafter"/>
</dbReference>
<evidence type="ECO:0000313" key="9">
    <source>
        <dbReference type="Proteomes" id="UP001515480"/>
    </source>
</evidence>
<name>A0AB34JIE2_PRYPA</name>
<evidence type="ECO:0000259" key="7">
    <source>
        <dbReference type="PROSITE" id="PS50837"/>
    </source>
</evidence>
<dbReference type="GO" id="GO:0048471">
    <property type="term" value="C:perinuclear region of cytoplasm"/>
    <property type="evidence" value="ECO:0007669"/>
    <property type="project" value="TreeGrafter"/>
</dbReference>
<sequence>MHGTRPADSRLNTQQDRVDQCSDTEYVRMFGKGLEDSLSHALCSVISNRSRKPLSDMAASMFMQHAEQRSNLSKVLEEFWLQSGRRTEESQNGCEGGADGSLDEEGGQQQRALSEWLKPCSLHNQVSTALSTFLASKGVHGSGQILTFLQYLARERTHDEIRSAFEAMLCQDAVQLLADQLAQRVLELPKSQSSDASSLRSKLSAGSSISELALGERSDLQKGRVERVSPPASAAPPGEAEAASVWDALERSHGGVREVRLVRASWLAKQWTAKEKAPLARRQDLEADPQTAAAAFLEVDELRALPRGPEGQLPIVAVSHAWLANRHPDPEGATLRALCARLALERDEANARRRGGAPLPSEVGVFLDWCSLCQQGKGGSRSEAEEEAFRGARESMELWYAHPLTTVLKLSEVRSSGHSTPYAERGWPTFESHAATLAKRSSDKCWTLVMEVGEQSHRKPPLTVGQFAQELAAKRFADDDDKERVLELYRRALHTYFAPSRSLQLSGLRWGDADATQLARTLPQCNRLESLELAGNAFGNDGVRTLATALHKHCAALTHLSLSGKIGAAGVEALLPLCKARPSLRLAMDGVALDDDYSPLTYVAARGDAALAQHVLPALERGGASPADTDACGRTPRLAAAMAGREAPAVQLSEEARSTGALVLDVGTGESKLYALVPTASGVAVHELCKLGKLGRHDGDGDDGAVAKLRKALVEAAAAFPDVRFDRSMLGATAWYRALEPDKQRKSRAKLEAVASSLQAPLAALGAPPMEVHEVAPTMEALYEHAATAHAAARCGLDPPVVVLSAGQGSMQVSGYDTAFSIVAPLARGEALVKEGNVDAWRHYIALEGDMVSSPLPEHVLREAGRENKPLHVVLVSGFWYAARAAGLREGVYVDVEEVRRAAPPAAPKDVANWVRLLALLWQLFADRPVRCLFARDWQLPDGAPFRATWAAGWWLSGGASPSHGKWRTPVPRWTASTAREFGWEGSRVAWRDTQWRTATLAAERGKARCDGAQETSALPEASESPVVWLPAARVHLPAGERLVVAHDGRLRDATVERWLGLEAGNAHELRLDDDGGGVVRVDLHERNHARARLRAAAFKEARRAYLELIQKDFAFVEDAITGNKLDVENQMLHLSLVTEETTSGWTAPATVKDLAARLLEVHTPPVLLCAGPGTGKTWSVKQSMWQMATSLLKADSWLVPVVVPVQELARMGSTVTETHSILAYLRHKYEKKDGRFLRLLEQAFEMRAVVLLIDGVDEAAALRVMIEELVACSLAPRGFRVLVSSRPEGVQKGLAAGWYSAFVRLNLRELTDDDRQRVLEQQGVHNEMYKNLCAFRDIRDKHDELYSRRFPAKERRALQALSFPDRLYPSPPTRDPMMRQHSVAGVLIARREGEPKSETVRKLTRGVFSPEGLRAIDAAAPVATPPHDTEGSVASAHEALAREVGLAVGRELADKEAKMCCKLADLAAKRDNTPASKLWPEIAARVDELYEASEAAWPAFQELLDKLEAGPGVKVVRGDLKDPVRVHEKAMDDYDTAAERAEGDRVAQGCGARGGGTLEVMRLKNKFAALDPAHFRNLLINARLKRGGITAYVELQLHHEEVLKLNDAYHCHDLYNFFRAKLCGQYAHKLDAMLEKTMTTFAEVSKNPVLLSLLVVLLGDGDDALSVHDRYSLYKKAMARVISRDTPAGEPHEGVHAMLRAVACANHLREEGEGVRFFRDAEVRAALTKEQWALWRLLLRDKGGVPLVQVLTDAREGGDGGEYQFKHLSFQEALVAQAVVEGGDGVRDRFWKDDLVAATRVRAFYRNTLAIGGGHLCEALFKHRARWDFSMADSLSADDVKALATLALAAPPQDATVRLKEKELAVASLLHQDKVDLGDCHLRKNDSILVAHAVRTSSRLVTLDLNRNNIGAEGAAHIAEALKTNATLTSIHLYGNKIGAEGAAHIAEALKTNTTLTSLDLYGNNIGAEGAAHIAEALKTNATLTSFNLKSAPPLRRRDRHATYPTARRPCLALPLSHTLINIGAEGAAHIAEALKTNATLTSLDLAANDIGAEGAAHIAEALKTNTTLTSLHLYGNKIEAEGAAHIAEALKTNATLTSLHLYGNNIGAEGAAHVAEALKTNATLTSLDLGWNKIGAEGAAHIAEALKTNATLTSLHLWGNNIGAEGAAHIAEALKTNATLTSLDLQSAPPLRRRDRHATRPTSLRPCLALPLSHTRNKIGDEGAAHIAEALKTNATLTSLHLEGAPPLRRRDRHATHRTALRPCLSFPLSHTRNKIEAEGAAHIAEALKTNATLTSLHLYENKIGAEGAAHIAEALKTNATLTSLNLNGAPPLRRRDRHATHPTALRPCLALPLFRTRNNIGEAIKKVIDEWMSSRGGR</sequence>
<organism evidence="8 9">
    <name type="scientific">Prymnesium parvum</name>
    <name type="common">Toxic golden alga</name>
    <dbReference type="NCBI Taxonomy" id="97485"/>
    <lineage>
        <taxon>Eukaryota</taxon>
        <taxon>Haptista</taxon>
        <taxon>Haptophyta</taxon>
        <taxon>Prymnesiophyceae</taxon>
        <taxon>Prymnesiales</taxon>
        <taxon>Prymnesiaceae</taxon>
        <taxon>Prymnesium</taxon>
    </lineage>
</organism>
<evidence type="ECO:0000256" key="2">
    <source>
        <dbReference type="ARBA" id="ARBA00022614"/>
    </source>
</evidence>
<dbReference type="SUPFAM" id="SSF52540">
    <property type="entry name" value="P-loop containing nucleoside triphosphate hydrolases"/>
    <property type="match status" value="1"/>
</dbReference>
<dbReference type="PROSITE" id="PS50837">
    <property type="entry name" value="NACHT"/>
    <property type="match status" value="1"/>
</dbReference>
<keyword evidence="2" id="KW-0433">Leucine-rich repeat</keyword>
<evidence type="ECO:0000313" key="8">
    <source>
        <dbReference type="EMBL" id="KAL1520434.1"/>
    </source>
</evidence>
<dbReference type="Gene3D" id="3.80.10.10">
    <property type="entry name" value="Ribonuclease Inhibitor"/>
    <property type="match status" value="6"/>
</dbReference>
<feature type="region of interest" description="Disordered" evidence="6">
    <location>
        <begin position="217"/>
        <end position="241"/>
    </location>
</feature>
<proteinExistence type="predicted"/>
<keyword evidence="4" id="KW-0547">Nucleotide-binding</keyword>
<keyword evidence="1" id="KW-0343">GTPase activation</keyword>
<dbReference type="Proteomes" id="UP001515480">
    <property type="component" value="Unassembled WGS sequence"/>
</dbReference>
<evidence type="ECO:0000256" key="1">
    <source>
        <dbReference type="ARBA" id="ARBA00022468"/>
    </source>
</evidence>
<dbReference type="Pfam" id="PF05729">
    <property type="entry name" value="NACHT"/>
    <property type="match status" value="1"/>
</dbReference>
<comment type="caution">
    <text evidence="8">The sequence shown here is derived from an EMBL/GenBank/DDBJ whole genome shotgun (WGS) entry which is preliminary data.</text>
</comment>
<dbReference type="InterPro" id="IPR032675">
    <property type="entry name" value="LRR_dom_sf"/>
</dbReference>
<keyword evidence="5" id="KW-0067">ATP-binding</keyword>
<feature type="domain" description="NACHT" evidence="7">
    <location>
        <begin position="1165"/>
        <end position="1288"/>
    </location>
</feature>
<dbReference type="Pfam" id="PF13516">
    <property type="entry name" value="LRR_6"/>
    <property type="match status" value="10"/>
</dbReference>
<dbReference type="GO" id="GO:0031267">
    <property type="term" value="F:small GTPase binding"/>
    <property type="evidence" value="ECO:0007669"/>
    <property type="project" value="TreeGrafter"/>
</dbReference>
<feature type="region of interest" description="Disordered" evidence="6">
    <location>
        <begin position="87"/>
        <end position="108"/>
    </location>
</feature>
<evidence type="ECO:0000256" key="4">
    <source>
        <dbReference type="ARBA" id="ARBA00022741"/>
    </source>
</evidence>
<feature type="compositionally biased region" description="Low complexity" evidence="6">
    <location>
        <begin position="228"/>
        <end position="241"/>
    </location>
</feature>
<dbReference type="InterPro" id="IPR027417">
    <property type="entry name" value="P-loop_NTPase"/>
</dbReference>
<evidence type="ECO:0000256" key="6">
    <source>
        <dbReference type="SAM" id="MobiDB-lite"/>
    </source>
</evidence>
<protein>
    <recommendedName>
        <fullName evidence="7">NACHT domain-containing protein</fullName>
    </recommendedName>
</protein>
<keyword evidence="3" id="KW-0677">Repeat</keyword>
<dbReference type="Gene3D" id="3.40.50.300">
    <property type="entry name" value="P-loop containing nucleotide triphosphate hydrolases"/>
    <property type="match status" value="1"/>
</dbReference>
<dbReference type="GO" id="GO:0006913">
    <property type="term" value="P:nucleocytoplasmic transport"/>
    <property type="evidence" value="ECO:0007669"/>
    <property type="project" value="TreeGrafter"/>
</dbReference>
<dbReference type="GO" id="GO:0005096">
    <property type="term" value="F:GTPase activator activity"/>
    <property type="evidence" value="ECO:0007669"/>
    <property type="project" value="UniProtKB-KW"/>
</dbReference>
<dbReference type="PANTHER" id="PTHR24113:SF12">
    <property type="entry name" value="RAN GTPASE-ACTIVATING PROTEIN 1"/>
    <property type="match status" value="1"/>
</dbReference>
<dbReference type="GO" id="GO:0005524">
    <property type="term" value="F:ATP binding"/>
    <property type="evidence" value="ECO:0007669"/>
    <property type="project" value="UniProtKB-KW"/>
</dbReference>
<reference evidence="8 9" key="1">
    <citation type="journal article" date="2024" name="Science">
        <title>Giant polyketide synthase enzymes in the biosynthesis of giant marine polyether toxins.</title>
        <authorList>
            <person name="Fallon T.R."/>
            <person name="Shende V.V."/>
            <person name="Wierzbicki I.H."/>
            <person name="Pendleton A.L."/>
            <person name="Watervoot N.F."/>
            <person name="Auber R.P."/>
            <person name="Gonzalez D.J."/>
            <person name="Wisecaver J.H."/>
            <person name="Moore B.S."/>
        </authorList>
    </citation>
    <scope>NUCLEOTIDE SEQUENCE [LARGE SCALE GENOMIC DNA]</scope>
    <source>
        <strain evidence="8 9">12B1</strain>
    </source>
</reference>